<feature type="domain" description="HTH luxR-type" evidence="4">
    <location>
        <begin position="850"/>
        <end position="915"/>
    </location>
</feature>
<dbReference type="SMART" id="SM00421">
    <property type="entry name" value="HTH_LUXR"/>
    <property type="match status" value="1"/>
</dbReference>
<dbReference type="CDD" id="cd06170">
    <property type="entry name" value="LuxR_C_like"/>
    <property type="match status" value="1"/>
</dbReference>
<dbReference type="InterPro" id="IPR036388">
    <property type="entry name" value="WH-like_DNA-bd_sf"/>
</dbReference>
<accession>A0A5B0BF84</accession>
<evidence type="ECO:0000313" key="6">
    <source>
        <dbReference type="Proteomes" id="UP000324965"/>
    </source>
</evidence>
<dbReference type="GO" id="GO:0005524">
    <property type="term" value="F:ATP binding"/>
    <property type="evidence" value="ECO:0007669"/>
    <property type="project" value="UniProtKB-KW"/>
</dbReference>
<dbReference type="OrthoDB" id="3178131at2"/>
<dbReference type="PROSITE" id="PS00622">
    <property type="entry name" value="HTH_LUXR_1"/>
    <property type="match status" value="1"/>
</dbReference>
<dbReference type="Gene3D" id="1.10.10.10">
    <property type="entry name" value="Winged helix-like DNA-binding domain superfamily/Winged helix DNA-binding domain"/>
    <property type="match status" value="1"/>
</dbReference>
<proteinExistence type="predicted"/>
<evidence type="ECO:0000256" key="3">
    <source>
        <dbReference type="SAM" id="MobiDB-lite"/>
    </source>
</evidence>
<dbReference type="RefSeq" id="WP_149511377.1">
    <property type="nucleotide sequence ID" value="NZ_VDFC01000036.1"/>
</dbReference>
<keyword evidence="2" id="KW-0067">ATP-binding</keyword>
<dbReference type="InterPro" id="IPR041664">
    <property type="entry name" value="AAA_16"/>
</dbReference>
<dbReference type="Proteomes" id="UP000324965">
    <property type="component" value="Unassembled WGS sequence"/>
</dbReference>
<protein>
    <recommendedName>
        <fullName evidence="4">HTH luxR-type domain-containing protein</fullName>
    </recommendedName>
</protein>
<dbReference type="PRINTS" id="PR00038">
    <property type="entry name" value="HTHLUXR"/>
</dbReference>
<dbReference type="GO" id="GO:0005737">
    <property type="term" value="C:cytoplasm"/>
    <property type="evidence" value="ECO:0007669"/>
    <property type="project" value="TreeGrafter"/>
</dbReference>
<organism evidence="5 6">
    <name type="scientific">Streptomyces apricus</name>
    <dbReference type="NCBI Taxonomy" id="1828112"/>
    <lineage>
        <taxon>Bacteria</taxon>
        <taxon>Bacillati</taxon>
        <taxon>Actinomycetota</taxon>
        <taxon>Actinomycetes</taxon>
        <taxon>Kitasatosporales</taxon>
        <taxon>Streptomycetaceae</taxon>
        <taxon>Streptomyces</taxon>
    </lineage>
</organism>
<reference evidence="5 6" key="1">
    <citation type="submission" date="2019-05" db="EMBL/GenBank/DDBJ databases">
        <authorList>
            <person name="Hariharan J."/>
            <person name="Choudoir M.J."/>
            <person name="Diebold P."/>
            <person name="Panke-Buisse K."/>
            <person name="Buckley D.H."/>
        </authorList>
    </citation>
    <scope>NUCLEOTIDE SEQUENCE [LARGE SCALE GENOMIC DNA]</scope>
    <source>
        <strain evidence="5 6">SUN51</strain>
    </source>
</reference>
<keyword evidence="1" id="KW-0547">Nucleotide-binding</keyword>
<dbReference type="PANTHER" id="PTHR16305">
    <property type="entry name" value="TESTICULAR SOLUBLE ADENYLYL CYCLASE"/>
    <property type="match status" value="1"/>
</dbReference>
<dbReference type="GO" id="GO:0004016">
    <property type="term" value="F:adenylate cyclase activity"/>
    <property type="evidence" value="ECO:0007669"/>
    <property type="project" value="TreeGrafter"/>
</dbReference>
<evidence type="ECO:0000256" key="2">
    <source>
        <dbReference type="ARBA" id="ARBA00022840"/>
    </source>
</evidence>
<gene>
    <name evidence="5" type="ORF">FGF04_12485</name>
</gene>
<dbReference type="SUPFAM" id="SSF46894">
    <property type="entry name" value="C-terminal effector domain of the bipartite response regulators"/>
    <property type="match status" value="1"/>
</dbReference>
<name>A0A5B0BF84_9ACTN</name>
<dbReference type="InterPro" id="IPR027417">
    <property type="entry name" value="P-loop_NTPase"/>
</dbReference>
<feature type="region of interest" description="Disordered" evidence="3">
    <location>
        <begin position="916"/>
        <end position="940"/>
    </location>
</feature>
<dbReference type="PANTHER" id="PTHR16305:SF28">
    <property type="entry name" value="GUANYLATE CYCLASE DOMAIN-CONTAINING PROTEIN"/>
    <property type="match status" value="1"/>
</dbReference>
<dbReference type="AlphaFoldDB" id="A0A5B0BF84"/>
<dbReference type="GO" id="GO:0003677">
    <property type="term" value="F:DNA binding"/>
    <property type="evidence" value="ECO:0007669"/>
    <property type="project" value="InterPro"/>
</dbReference>
<dbReference type="SUPFAM" id="SSF52540">
    <property type="entry name" value="P-loop containing nucleoside triphosphate hydrolases"/>
    <property type="match status" value="1"/>
</dbReference>
<sequence>MFLIERTQALSHLQDLLQAAQDNRGSTAVITGPVAVGKTELAHSLVQIAEKELGAVALNARALTAGGPDQAGIFEQLAEGLESAHGRATDPGFPDVNAAPAERTYRQIAEDIARFSRRTPLLVVVDDLQHGDPESLAGVLHLVRLARTARIMVVLVLPDCSRLDIPLFHAELLREPHCTRFPLSPLSSAGVLEVVARNLDPGTAERTAEDYHRFSGGNPLVLRALIEESRGTGSGAAEDHGRPEEGRVQAGQISALAVLTSLHRSGPEAVEVARGIALLGPVASVEMLALLLGSSTDLVAYRVRSLQDAGILHEMRFRHPGASEMVLGDPEFDQLQATHYQVAVLLQAEGFSPSRVARHLVAAGTTTGRWAASVLRESAQEAIGQNDWAFAAVCLELAMRGPLDEEEKGLVVTELIRVQWRLNPARVIKYLPQCYELQRRGMIPDRDLVTLTGIFLWHGRAEEAATMLADAAGRTTDPADRAELHCFLSWATISYPELRARMAEADDSLFDRLSEAADPGSLRLQGALHATFGGQDRSDVGTLSKSVLSERVTRNEAVATVLQVLAYADELELAEEWDRRVMADTAEPGLSSSRGVHHAIRAEIMRRRGELSAAEWHAETALKHMAPRAWGVALGLPLAVLVSTHTARGNLAQADEYLSWIVPQEMSRTLYGVAHLHARGRYRLAAGQHWIAQRDFLSCGELVTRWNMDVASFVPWRLGAAEAALAQGDRPEARRLVEQHLRQPHGSLPQSRGAALRVYAGALEGHRRLTALTEAAELLSEGSDWYQRFLVLTDLSLAHQDLGDSQRARATGEQAWHSAIRCGAERLARTLLPRSSTAACPEPTELPAWSVIASAQLSEAELRVAELAAAGDTNREVSRKLFITISTVEQHLTRVYRKLQLSGRADLQRRLTGDSAVDPAASRSGCDRRVHGSVGGGTAD</sequence>
<keyword evidence="6" id="KW-1185">Reference proteome</keyword>
<dbReference type="InterPro" id="IPR016032">
    <property type="entry name" value="Sig_transdc_resp-reg_C-effctor"/>
</dbReference>
<dbReference type="PROSITE" id="PS50043">
    <property type="entry name" value="HTH_LUXR_2"/>
    <property type="match status" value="1"/>
</dbReference>
<evidence type="ECO:0000259" key="4">
    <source>
        <dbReference type="PROSITE" id="PS50043"/>
    </source>
</evidence>
<comment type="caution">
    <text evidence="5">The sequence shown here is derived from an EMBL/GenBank/DDBJ whole genome shotgun (WGS) entry which is preliminary data.</text>
</comment>
<evidence type="ECO:0000256" key="1">
    <source>
        <dbReference type="ARBA" id="ARBA00022741"/>
    </source>
</evidence>
<dbReference type="Gene3D" id="3.40.50.300">
    <property type="entry name" value="P-loop containing nucleotide triphosphate hydrolases"/>
    <property type="match status" value="1"/>
</dbReference>
<evidence type="ECO:0000313" key="5">
    <source>
        <dbReference type="EMBL" id="KAA0939265.1"/>
    </source>
</evidence>
<dbReference type="InterPro" id="IPR000792">
    <property type="entry name" value="Tscrpt_reg_LuxR_C"/>
</dbReference>
<dbReference type="Pfam" id="PF00196">
    <property type="entry name" value="GerE"/>
    <property type="match status" value="1"/>
</dbReference>
<dbReference type="EMBL" id="VDFC01000036">
    <property type="protein sequence ID" value="KAA0939265.1"/>
    <property type="molecule type" value="Genomic_DNA"/>
</dbReference>
<dbReference type="Pfam" id="PF13191">
    <property type="entry name" value="AAA_16"/>
    <property type="match status" value="1"/>
</dbReference>
<dbReference type="GO" id="GO:0006355">
    <property type="term" value="P:regulation of DNA-templated transcription"/>
    <property type="evidence" value="ECO:0007669"/>
    <property type="project" value="InterPro"/>
</dbReference>